<organism evidence="1 2">
    <name type="scientific">Pseudomonas monteilii</name>
    <dbReference type="NCBI Taxonomy" id="76759"/>
    <lineage>
        <taxon>Bacteria</taxon>
        <taxon>Pseudomonadati</taxon>
        <taxon>Pseudomonadota</taxon>
        <taxon>Gammaproteobacteria</taxon>
        <taxon>Pseudomonadales</taxon>
        <taxon>Pseudomonadaceae</taxon>
        <taxon>Pseudomonas</taxon>
    </lineage>
</organism>
<reference evidence="1 2" key="1">
    <citation type="submission" date="2019-10" db="EMBL/GenBank/DDBJ databases">
        <title>XDR Pseudomonas monteilii producing IMP-16 from LCR.</title>
        <authorList>
            <person name="Ballaben A."/>
            <person name="Doi Y."/>
        </authorList>
    </citation>
    <scope>NUCLEOTIDE SEQUENCE [LARGE SCALE GENOMIC DNA]</scope>
    <source>
        <strain evidence="1 2">597/14</strain>
    </source>
</reference>
<evidence type="ECO:0000313" key="2">
    <source>
        <dbReference type="Proteomes" id="UP000440965"/>
    </source>
</evidence>
<gene>
    <name evidence="1" type="ORF">F9Z43_09025</name>
</gene>
<comment type="caution">
    <text evidence="1">The sequence shown here is derived from an EMBL/GenBank/DDBJ whole genome shotgun (WGS) entry which is preliminary data.</text>
</comment>
<accession>A0A7X3JR50</accession>
<dbReference type="RefSeq" id="WP_156867187.1">
    <property type="nucleotide sequence ID" value="NZ_JBFUNT010000002.1"/>
</dbReference>
<sequence>MPTENRSSNTDPRDVFIRLNPLGLGEDELRKDSTGFEDQRTHSDYLLFLAGYRETHSESLQHIEQHQGEPVALPARINMTKLPTEQSSRYHIGERHGWNACLDEIAKLGPLYTRPVQGEPVAWQDPDNDSRMCTAEHKAYALSKGGAPAAALATLTRPLYTRADPAEIERLRTELDLRTQEREKFLGWCRDARAESTKLRAQLADRDALLRMVYLDEGTTDEKCARVEQIISASAEPSAPVEIDERADFERHVILTTGRPIDSELKRHPVRHDEYECRTMQTRWNDWQARAALDRKPS</sequence>
<dbReference type="EMBL" id="WEIK01000006">
    <property type="protein sequence ID" value="MVF49459.1"/>
    <property type="molecule type" value="Genomic_DNA"/>
</dbReference>
<dbReference type="Proteomes" id="UP000440965">
    <property type="component" value="Unassembled WGS sequence"/>
</dbReference>
<evidence type="ECO:0000313" key="1">
    <source>
        <dbReference type="EMBL" id="MVF49459.1"/>
    </source>
</evidence>
<dbReference type="AlphaFoldDB" id="A0A7X3JR50"/>
<proteinExistence type="predicted"/>
<protein>
    <submittedName>
        <fullName evidence="1">Uncharacterized protein</fullName>
    </submittedName>
</protein>
<name>A0A7X3JR50_9PSED</name>